<evidence type="ECO:0000313" key="7">
    <source>
        <dbReference type="Proteomes" id="UP000800041"/>
    </source>
</evidence>
<evidence type="ECO:0000256" key="5">
    <source>
        <dbReference type="SAM" id="MobiDB-lite"/>
    </source>
</evidence>
<dbReference type="AlphaFoldDB" id="A0A6G1GU60"/>
<proteinExistence type="inferred from homology"/>
<keyword evidence="4" id="KW-0496">Mitochondrion</keyword>
<feature type="compositionally biased region" description="Low complexity" evidence="5">
    <location>
        <begin position="126"/>
        <end position="140"/>
    </location>
</feature>
<keyword evidence="7" id="KW-1185">Reference proteome</keyword>
<comment type="subcellular location">
    <subcellularLocation>
        <location evidence="1">Mitochondrion</location>
    </subcellularLocation>
</comment>
<organism evidence="6 7">
    <name type="scientific">Aulographum hederae CBS 113979</name>
    <dbReference type="NCBI Taxonomy" id="1176131"/>
    <lineage>
        <taxon>Eukaryota</taxon>
        <taxon>Fungi</taxon>
        <taxon>Dikarya</taxon>
        <taxon>Ascomycota</taxon>
        <taxon>Pezizomycotina</taxon>
        <taxon>Dothideomycetes</taxon>
        <taxon>Pleosporomycetidae</taxon>
        <taxon>Aulographales</taxon>
        <taxon>Aulographaceae</taxon>
    </lineage>
</organism>
<evidence type="ECO:0000256" key="2">
    <source>
        <dbReference type="ARBA" id="ARBA00009116"/>
    </source>
</evidence>
<dbReference type="EMBL" id="ML977167">
    <property type="protein sequence ID" value="KAF1984493.1"/>
    <property type="molecule type" value="Genomic_DNA"/>
</dbReference>
<dbReference type="Proteomes" id="UP000800041">
    <property type="component" value="Unassembled WGS sequence"/>
</dbReference>
<keyword evidence="3" id="KW-0809">Transit peptide</keyword>
<dbReference type="PANTHER" id="PTHR13126:SF0">
    <property type="entry name" value="ATP SYNTHASE MITOCHONDRIAL F1 COMPLEX ASSEMBLY FACTOR 1"/>
    <property type="match status" value="1"/>
</dbReference>
<feature type="region of interest" description="Disordered" evidence="5">
    <location>
        <begin position="96"/>
        <end position="150"/>
    </location>
</feature>
<sequence length="350" mass="38581">MATIRTSPTLRCFIARPPSSWRHQRRWAQVQDVRFLATHGSSSQEVVIAKYREKLEQRAKEQGLSDVHELKEVYKDKIQGLKRQAAVPGATAPLLKAAAAKPPSSESPFPSPPPPPGTDTIEPTRSASSLPSTSSPAASAEDSQPPRGLKTLSSFLDIEKTIALPQKEIEMLWRLRHAHDPSSLCATVPIDVWKQIQENAREHPQFVLPLPAALDAGEEKETGAQVNTDAENAGASIHFMQWTFPTPKTVTVLFTHLAEYKLRGEFASPHTTVTHHLELAEEKGLVLAQGSVLEGRGVSVEAGKWLVMCMQRFYGGLEGADRRKNLLNMFSRGDEGFSVEVLMEEAERLG</sequence>
<dbReference type="PANTHER" id="PTHR13126">
    <property type="entry name" value="CHAPERONE ATP11"/>
    <property type="match status" value="1"/>
</dbReference>
<gene>
    <name evidence="6" type="ORF">K402DRAFT_413743</name>
</gene>
<name>A0A6G1GU60_9PEZI</name>
<evidence type="ECO:0000256" key="4">
    <source>
        <dbReference type="ARBA" id="ARBA00023128"/>
    </source>
</evidence>
<evidence type="ECO:0000313" key="6">
    <source>
        <dbReference type="EMBL" id="KAF1984493.1"/>
    </source>
</evidence>
<feature type="compositionally biased region" description="Low complexity" evidence="5">
    <location>
        <begin position="96"/>
        <end position="108"/>
    </location>
</feature>
<accession>A0A6G1GU60</accession>
<dbReference type="GO" id="GO:0005739">
    <property type="term" value="C:mitochondrion"/>
    <property type="evidence" value="ECO:0007669"/>
    <property type="project" value="UniProtKB-SubCell"/>
</dbReference>
<dbReference type="OrthoDB" id="16535at2759"/>
<evidence type="ECO:0000256" key="1">
    <source>
        <dbReference type="ARBA" id="ARBA00004173"/>
    </source>
</evidence>
<evidence type="ECO:0000256" key="3">
    <source>
        <dbReference type="ARBA" id="ARBA00022946"/>
    </source>
</evidence>
<dbReference type="InterPro" id="IPR010591">
    <property type="entry name" value="ATP11"/>
</dbReference>
<comment type="similarity">
    <text evidence="2">Belongs to the ATP11 family.</text>
</comment>
<dbReference type="Pfam" id="PF06644">
    <property type="entry name" value="ATP11"/>
    <property type="match status" value="1"/>
</dbReference>
<protein>
    <submittedName>
        <fullName evidence="6">ATP11-domain-containing protein</fullName>
    </submittedName>
</protein>
<reference evidence="6" key="1">
    <citation type="journal article" date="2020" name="Stud. Mycol.">
        <title>101 Dothideomycetes genomes: a test case for predicting lifestyles and emergence of pathogens.</title>
        <authorList>
            <person name="Haridas S."/>
            <person name="Albert R."/>
            <person name="Binder M."/>
            <person name="Bloem J."/>
            <person name="Labutti K."/>
            <person name="Salamov A."/>
            <person name="Andreopoulos B."/>
            <person name="Baker S."/>
            <person name="Barry K."/>
            <person name="Bills G."/>
            <person name="Bluhm B."/>
            <person name="Cannon C."/>
            <person name="Castanera R."/>
            <person name="Culley D."/>
            <person name="Daum C."/>
            <person name="Ezra D."/>
            <person name="Gonzalez J."/>
            <person name="Henrissat B."/>
            <person name="Kuo A."/>
            <person name="Liang C."/>
            <person name="Lipzen A."/>
            <person name="Lutzoni F."/>
            <person name="Magnuson J."/>
            <person name="Mondo S."/>
            <person name="Nolan M."/>
            <person name="Ohm R."/>
            <person name="Pangilinan J."/>
            <person name="Park H.-J."/>
            <person name="Ramirez L."/>
            <person name="Alfaro M."/>
            <person name="Sun H."/>
            <person name="Tritt A."/>
            <person name="Yoshinaga Y."/>
            <person name="Zwiers L.-H."/>
            <person name="Turgeon B."/>
            <person name="Goodwin S."/>
            <person name="Spatafora J."/>
            <person name="Crous P."/>
            <person name="Grigoriev I."/>
        </authorList>
    </citation>
    <scope>NUCLEOTIDE SEQUENCE</scope>
    <source>
        <strain evidence="6">CBS 113979</strain>
    </source>
</reference>
<dbReference type="GO" id="GO:0033615">
    <property type="term" value="P:mitochondrial proton-transporting ATP synthase complex assembly"/>
    <property type="evidence" value="ECO:0007669"/>
    <property type="project" value="TreeGrafter"/>
</dbReference>